<sequence>MVLCGINGTILQIPILKNVGKKLRYRRTLSGQIIKCNQCIDFRFYNIIDVQNTAEPSQIKSGGFECTFLNIINHFCTILN</sequence>
<evidence type="ECO:0000313" key="1">
    <source>
        <dbReference type="EMBL" id="KAL2716068.1"/>
    </source>
</evidence>
<comment type="caution">
    <text evidence="1">The sequence shown here is derived from an EMBL/GenBank/DDBJ whole genome shotgun (WGS) entry which is preliminary data.</text>
</comment>
<organism evidence="1 2">
    <name type="scientific">Vespula squamosa</name>
    <name type="common">Southern yellow jacket</name>
    <name type="synonym">Wasp</name>
    <dbReference type="NCBI Taxonomy" id="30214"/>
    <lineage>
        <taxon>Eukaryota</taxon>
        <taxon>Metazoa</taxon>
        <taxon>Ecdysozoa</taxon>
        <taxon>Arthropoda</taxon>
        <taxon>Hexapoda</taxon>
        <taxon>Insecta</taxon>
        <taxon>Pterygota</taxon>
        <taxon>Neoptera</taxon>
        <taxon>Endopterygota</taxon>
        <taxon>Hymenoptera</taxon>
        <taxon>Apocrita</taxon>
        <taxon>Aculeata</taxon>
        <taxon>Vespoidea</taxon>
        <taxon>Vespidae</taxon>
        <taxon>Vespinae</taxon>
        <taxon>Vespula</taxon>
    </lineage>
</organism>
<keyword evidence="2" id="KW-1185">Reference proteome</keyword>
<accession>A0ABD2A608</accession>
<protein>
    <submittedName>
        <fullName evidence="1">Uncharacterized protein</fullName>
    </submittedName>
</protein>
<dbReference type="AlphaFoldDB" id="A0ABD2A608"/>
<proteinExistence type="predicted"/>
<gene>
    <name evidence="1" type="ORF">V1478_013744</name>
</gene>
<dbReference type="EMBL" id="JAUDFV010000154">
    <property type="protein sequence ID" value="KAL2716068.1"/>
    <property type="molecule type" value="Genomic_DNA"/>
</dbReference>
<name>A0ABD2A608_VESSQ</name>
<dbReference type="Proteomes" id="UP001607302">
    <property type="component" value="Unassembled WGS sequence"/>
</dbReference>
<evidence type="ECO:0000313" key="2">
    <source>
        <dbReference type="Proteomes" id="UP001607302"/>
    </source>
</evidence>
<reference evidence="1 2" key="1">
    <citation type="journal article" date="2024" name="Ann. Entomol. Soc. Am.">
        <title>Genomic analyses of the southern and eastern yellowjacket wasps (Hymenoptera: Vespidae) reveal evolutionary signatures of social life.</title>
        <authorList>
            <person name="Catto M.A."/>
            <person name="Caine P.B."/>
            <person name="Orr S.E."/>
            <person name="Hunt B.G."/>
            <person name="Goodisman M.A.D."/>
        </authorList>
    </citation>
    <scope>NUCLEOTIDE SEQUENCE [LARGE SCALE GENOMIC DNA]</scope>
    <source>
        <strain evidence="1">233</strain>
        <tissue evidence="1">Head and thorax</tissue>
    </source>
</reference>